<dbReference type="Gene3D" id="2.60.120.620">
    <property type="entry name" value="q2cbj1_9rhob like domain"/>
    <property type="match status" value="1"/>
</dbReference>
<accession>A0A382JPN0</accession>
<proteinExistence type="predicted"/>
<dbReference type="EMBL" id="UINC01075474">
    <property type="protein sequence ID" value="SVC13689.1"/>
    <property type="molecule type" value="Genomic_DNA"/>
</dbReference>
<dbReference type="Pfam" id="PF05721">
    <property type="entry name" value="PhyH"/>
    <property type="match status" value="1"/>
</dbReference>
<dbReference type="PANTHER" id="PTHR37563">
    <property type="entry name" value="PHYTANOYL-COA DIOXYGENASE FAMILY PROTEIN (AFU_ORTHOLOGUE AFUA_2G03330)"/>
    <property type="match status" value="1"/>
</dbReference>
<sequence>MNLDDNTGYISIKEVIPPFVVQQFRLWAMNPANIHRGNAVNGVYYAKHRKGREYNVCWSKEPPREMWQPIVDRLSTYIEAMFKGKEWDIHIVDTITTRPGSTKIRAHIDTPYRFEDFARTSNDELFGVQIIIPLDPFTLQNGATCVLPGSHKSRFYYKDIEDNQEEYNNLLTTQGFQFVSNPGDALIYNSRTLHSTMPNNSNEFRSAMLINALDVNIIKRIREVDMNTKTARFDNKTYKT</sequence>
<dbReference type="InterPro" id="IPR008775">
    <property type="entry name" value="Phytyl_CoA_dOase-like"/>
</dbReference>
<reference evidence="1" key="1">
    <citation type="submission" date="2018-05" db="EMBL/GenBank/DDBJ databases">
        <authorList>
            <person name="Lanie J.A."/>
            <person name="Ng W.-L."/>
            <person name="Kazmierczak K.M."/>
            <person name="Andrzejewski T.M."/>
            <person name="Davidsen T.M."/>
            <person name="Wayne K.J."/>
            <person name="Tettelin H."/>
            <person name="Glass J.I."/>
            <person name="Rusch D."/>
            <person name="Podicherti R."/>
            <person name="Tsui H.-C.T."/>
            <person name="Winkler M.E."/>
        </authorList>
    </citation>
    <scope>NUCLEOTIDE SEQUENCE</scope>
</reference>
<dbReference type="SUPFAM" id="SSF51197">
    <property type="entry name" value="Clavaminate synthase-like"/>
    <property type="match status" value="1"/>
</dbReference>
<evidence type="ECO:0000313" key="1">
    <source>
        <dbReference type="EMBL" id="SVC13689.1"/>
    </source>
</evidence>
<organism evidence="1">
    <name type="scientific">marine metagenome</name>
    <dbReference type="NCBI Taxonomy" id="408172"/>
    <lineage>
        <taxon>unclassified sequences</taxon>
        <taxon>metagenomes</taxon>
        <taxon>ecological metagenomes</taxon>
    </lineage>
</organism>
<gene>
    <name evidence="1" type="ORF">METZ01_LOCUS266543</name>
</gene>
<protein>
    <recommendedName>
        <fullName evidence="2">Phytanoyl-CoA dioxygenase</fullName>
    </recommendedName>
</protein>
<dbReference type="PANTHER" id="PTHR37563:SF2">
    <property type="entry name" value="PHYTANOYL-COA DIOXYGENASE FAMILY PROTEIN (AFU_ORTHOLOGUE AFUA_2G03330)"/>
    <property type="match status" value="1"/>
</dbReference>
<name>A0A382JPN0_9ZZZZ</name>
<evidence type="ECO:0008006" key="2">
    <source>
        <dbReference type="Google" id="ProtNLM"/>
    </source>
</evidence>
<dbReference type="AlphaFoldDB" id="A0A382JPN0"/>
<dbReference type="InterPro" id="IPR051961">
    <property type="entry name" value="Fungal_Metabolite_Diox"/>
</dbReference>